<dbReference type="Proteomes" id="UP000662986">
    <property type="component" value="Chromosome"/>
</dbReference>
<proteinExistence type="inferred from homology"/>
<evidence type="ECO:0000313" key="5">
    <source>
        <dbReference type="EMBL" id="QSE95671.1"/>
    </source>
</evidence>
<dbReference type="InterPro" id="IPR016163">
    <property type="entry name" value="Ald_DH_C"/>
</dbReference>
<protein>
    <submittedName>
        <fullName evidence="5">Aldehyde dehydrogenase family protein</fullName>
    </submittedName>
</protein>
<dbReference type="PANTHER" id="PTHR43353:SF5">
    <property type="entry name" value="SUCCINATE-SEMIALDEHYDE DEHYDROGENASE, MITOCHONDRIAL"/>
    <property type="match status" value="1"/>
</dbReference>
<accession>A0A974WD57</accession>
<dbReference type="InterPro" id="IPR015590">
    <property type="entry name" value="Aldehyde_DH_dom"/>
</dbReference>
<comment type="similarity">
    <text evidence="3">Belongs to the aldehyde dehydrogenase family.</text>
</comment>
<reference evidence="5 6" key="2">
    <citation type="journal article" date="2022" name="Arch. Microbiol.">
        <title>Rhodococcus pseudokoreensis sp. nov. isolated from the rhizosphere of young M26 apple rootstocks.</title>
        <authorList>
            <person name="Kampfer P."/>
            <person name="Glaeser S.P."/>
            <person name="Blom J."/>
            <person name="Wolf J."/>
            <person name="Benning S."/>
            <person name="Schloter M."/>
            <person name="Neumann-Schaal M."/>
        </authorList>
    </citation>
    <scope>NUCLEOTIDE SEQUENCE [LARGE SCALE GENOMIC DNA]</scope>
    <source>
        <strain evidence="5 6">R79</strain>
    </source>
</reference>
<organism evidence="5 6">
    <name type="scientific">Rhodococcus pseudokoreensis</name>
    <dbReference type="NCBI Taxonomy" id="2811421"/>
    <lineage>
        <taxon>Bacteria</taxon>
        <taxon>Bacillati</taxon>
        <taxon>Actinomycetota</taxon>
        <taxon>Actinomycetes</taxon>
        <taxon>Mycobacteriales</taxon>
        <taxon>Nocardiaceae</taxon>
        <taxon>Rhodococcus</taxon>
    </lineage>
</organism>
<keyword evidence="1 3" id="KW-0560">Oxidoreductase</keyword>
<evidence type="ECO:0000313" key="6">
    <source>
        <dbReference type="Proteomes" id="UP000662986"/>
    </source>
</evidence>
<dbReference type="PROSITE" id="PS00070">
    <property type="entry name" value="ALDEHYDE_DEHYDR_CYS"/>
    <property type="match status" value="1"/>
</dbReference>
<dbReference type="PROSITE" id="PS00687">
    <property type="entry name" value="ALDEHYDE_DEHYDR_GLU"/>
    <property type="match status" value="1"/>
</dbReference>
<dbReference type="Pfam" id="PF00171">
    <property type="entry name" value="Aldedh"/>
    <property type="match status" value="1"/>
</dbReference>
<dbReference type="Gene3D" id="3.40.605.10">
    <property type="entry name" value="Aldehyde Dehydrogenase, Chain A, domain 1"/>
    <property type="match status" value="1"/>
</dbReference>
<dbReference type="InterPro" id="IPR016162">
    <property type="entry name" value="Ald_DH_N"/>
</dbReference>
<gene>
    <name evidence="5" type="ORF">JWS13_32705</name>
</gene>
<name>A0A974WD57_9NOCA</name>
<dbReference type="EMBL" id="CP070619">
    <property type="protein sequence ID" value="QSE95671.1"/>
    <property type="molecule type" value="Genomic_DNA"/>
</dbReference>
<evidence type="ECO:0000256" key="1">
    <source>
        <dbReference type="ARBA" id="ARBA00023002"/>
    </source>
</evidence>
<dbReference type="InterPro" id="IPR044086">
    <property type="entry name" value="LUC3-like"/>
</dbReference>
<dbReference type="Gene3D" id="3.40.309.10">
    <property type="entry name" value="Aldehyde Dehydrogenase, Chain A, domain 2"/>
    <property type="match status" value="1"/>
</dbReference>
<evidence type="ECO:0000259" key="4">
    <source>
        <dbReference type="Pfam" id="PF00171"/>
    </source>
</evidence>
<sequence>MTIDGHSVKADRTFEVVNPATARRVADAPECAPSQVDDVMEAAVRAFASWKVDDDARRRALRAGADELDAAAHELAVTLTAEHGKPLRDSLREVATAATWFRWYADLDLGEPEIVEDSAARRIAVYRRPLGPAVAITPWNYPIQMAGKKAAQALRPGNTVVVKPSPYTPLATLKFVEILQRVFPPGVLSAVTGSSNDLGRWLTEHPLTRKVSFTGSTGVGKLVAASAVPDLKRVTLELGGNDAAIVLDDAAPELIAKEIFARAFVNCGQTCAAIKRLYVPEQLHELVVDALAEYARAAVVGNGMESDTELGPLNNHPQQQLVSELVDDALRNGARAAAGGRRPDTEGYFYRPTILTDVDDGMRIVNEEQFGPALPVLSYRHLDDAIERANNSNYGLGGSVWTSDPDRGAEIARRLDCGTAWVNTHAITLPHQPFAGAKWSGMGVENGRWGLHDFTQLQAIHTAR</sequence>
<reference evidence="5 6" key="1">
    <citation type="journal article" date="2021" name="Microbiol. Resour. Announc.">
        <title>Complete Genome Sequences of Two Rhodococcus sp. Strains with Large and Linear Chromosomes, Isolated from Apple Rhizosphere.</title>
        <authorList>
            <person name="Benning S."/>
            <person name="Brugnone N."/>
            <person name="Siani R."/>
            <person name="Kublik S."/>
            <person name="Schloter M."/>
            <person name="Rad V."/>
        </authorList>
    </citation>
    <scope>NUCLEOTIDE SEQUENCE [LARGE SCALE GENOMIC DNA]</scope>
    <source>
        <strain evidence="5 6">R79</strain>
    </source>
</reference>
<dbReference type="PANTHER" id="PTHR43353">
    <property type="entry name" value="SUCCINATE-SEMIALDEHYDE DEHYDROGENASE, MITOCHONDRIAL"/>
    <property type="match status" value="1"/>
</dbReference>
<dbReference type="InterPro" id="IPR016161">
    <property type="entry name" value="Ald_DH/histidinol_DH"/>
</dbReference>
<feature type="active site" evidence="2">
    <location>
        <position position="237"/>
    </location>
</feature>
<feature type="domain" description="Aldehyde dehydrogenase" evidence="4">
    <location>
        <begin position="11"/>
        <end position="459"/>
    </location>
</feature>
<dbReference type="InterPro" id="IPR029510">
    <property type="entry name" value="Ald_DH_CS_GLU"/>
</dbReference>
<dbReference type="CDD" id="cd07106">
    <property type="entry name" value="ALDH_AldA-AAD23400"/>
    <property type="match status" value="1"/>
</dbReference>
<dbReference type="SUPFAM" id="SSF53720">
    <property type="entry name" value="ALDH-like"/>
    <property type="match status" value="1"/>
</dbReference>
<evidence type="ECO:0000256" key="2">
    <source>
        <dbReference type="PROSITE-ProRule" id="PRU10007"/>
    </source>
</evidence>
<keyword evidence="6" id="KW-1185">Reference proteome</keyword>
<dbReference type="InterPro" id="IPR050740">
    <property type="entry name" value="Aldehyde_DH_Superfamily"/>
</dbReference>
<evidence type="ECO:0000256" key="3">
    <source>
        <dbReference type="RuleBase" id="RU003345"/>
    </source>
</evidence>
<dbReference type="InterPro" id="IPR016160">
    <property type="entry name" value="Ald_DH_CS_CYS"/>
</dbReference>